<dbReference type="EMBL" id="CAFBNA010000018">
    <property type="protein sequence ID" value="CAB4925343.1"/>
    <property type="molecule type" value="Genomic_DNA"/>
</dbReference>
<organism evidence="3">
    <name type="scientific">freshwater metagenome</name>
    <dbReference type="NCBI Taxonomy" id="449393"/>
    <lineage>
        <taxon>unclassified sequences</taxon>
        <taxon>metagenomes</taxon>
        <taxon>ecological metagenomes</taxon>
    </lineage>
</organism>
<dbReference type="InterPro" id="IPR011990">
    <property type="entry name" value="TPR-like_helical_dom_sf"/>
</dbReference>
<name>A0A6J7I3G0_9ZZZZ</name>
<dbReference type="Gene3D" id="1.10.10.10">
    <property type="entry name" value="Winged helix-like DNA-binding domain superfamily/Winged helix DNA-binding domain"/>
    <property type="match status" value="1"/>
</dbReference>
<protein>
    <submittedName>
        <fullName evidence="3">Unannotated protein</fullName>
    </submittedName>
</protein>
<evidence type="ECO:0000256" key="2">
    <source>
        <dbReference type="SAM" id="MobiDB-lite"/>
    </source>
</evidence>
<dbReference type="Pfam" id="PF14559">
    <property type="entry name" value="TPR_19"/>
    <property type="match status" value="1"/>
</dbReference>
<gene>
    <name evidence="3" type="ORF">UFOPK3708_00508</name>
</gene>
<feature type="coiled-coil region" evidence="1">
    <location>
        <begin position="111"/>
        <end position="138"/>
    </location>
</feature>
<sequence>MCELVQLNWRRMAGNSQGGDGQANENGAGLRHRPLSVGDPRLLRSWAEDQLIELGESGRKTVDASGLYALLGLCAFWSGDFAALDEMLEITSELVGPGPWSDEVAARVILQRSLSAVLASLRGQREEAENQFAAALALSGGQAVDEARVVAYSMRAALASDGLPERALEDVQRARQLSSALGKQELAAVAAIGEGWAHGELGQLDQAAQVLQAASAEVPGNLERSVAQLRLAEVQLRMGDRATARATVDAARETLLEAEARYWGARAVLLTGAIDRDRGGRWLKLARELSLPDPAYDRLFLPEGSLTIDVSSAASVLRDGAPIEFLTRHAEAAVRLLAMSRSNGMSAQELSDVFWPGIPEERQRARLRTLLWQARNSLGADAWRVQRQGNIVVLDTSGVNVFGSITAASLAKEFSARRSSSR</sequence>
<keyword evidence="1" id="KW-0175">Coiled coil</keyword>
<dbReference type="SUPFAM" id="SSF48452">
    <property type="entry name" value="TPR-like"/>
    <property type="match status" value="1"/>
</dbReference>
<feature type="region of interest" description="Disordered" evidence="2">
    <location>
        <begin position="13"/>
        <end position="34"/>
    </location>
</feature>
<dbReference type="AlphaFoldDB" id="A0A6J7I3G0"/>
<proteinExistence type="predicted"/>
<dbReference type="Gene3D" id="1.25.40.10">
    <property type="entry name" value="Tetratricopeptide repeat domain"/>
    <property type="match status" value="1"/>
</dbReference>
<reference evidence="3" key="1">
    <citation type="submission" date="2020-05" db="EMBL/GenBank/DDBJ databases">
        <authorList>
            <person name="Chiriac C."/>
            <person name="Salcher M."/>
            <person name="Ghai R."/>
            <person name="Kavagutti S V."/>
        </authorList>
    </citation>
    <scope>NUCLEOTIDE SEQUENCE</scope>
</reference>
<dbReference type="InterPro" id="IPR036388">
    <property type="entry name" value="WH-like_DNA-bd_sf"/>
</dbReference>
<accession>A0A6J7I3G0</accession>
<evidence type="ECO:0000256" key="1">
    <source>
        <dbReference type="SAM" id="Coils"/>
    </source>
</evidence>
<evidence type="ECO:0000313" key="3">
    <source>
        <dbReference type="EMBL" id="CAB4925343.1"/>
    </source>
</evidence>